<organism evidence="3 4">
    <name type="scientific">Culter alburnus</name>
    <name type="common">Topmouth culter</name>
    <dbReference type="NCBI Taxonomy" id="194366"/>
    <lineage>
        <taxon>Eukaryota</taxon>
        <taxon>Metazoa</taxon>
        <taxon>Chordata</taxon>
        <taxon>Craniata</taxon>
        <taxon>Vertebrata</taxon>
        <taxon>Euteleostomi</taxon>
        <taxon>Actinopterygii</taxon>
        <taxon>Neopterygii</taxon>
        <taxon>Teleostei</taxon>
        <taxon>Ostariophysi</taxon>
        <taxon>Cypriniformes</taxon>
        <taxon>Xenocyprididae</taxon>
        <taxon>Xenocypridinae</taxon>
        <taxon>Culter</taxon>
    </lineage>
</organism>
<proteinExistence type="predicted"/>
<dbReference type="InterPro" id="IPR032071">
    <property type="entry name" value="DUF4806"/>
</dbReference>
<evidence type="ECO:0000259" key="2">
    <source>
        <dbReference type="Pfam" id="PF16064"/>
    </source>
</evidence>
<feature type="compositionally biased region" description="Pro residues" evidence="1">
    <location>
        <begin position="81"/>
        <end position="91"/>
    </location>
</feature>
<comment type="caution">
    <text evidence="3">The sequence shown here is derived from an EMBL/GenBank/DDBJ whole genome shotgun (WGS) entry which is preliminary data.</text>
</comment>
<protein>
    <recommendedName>
        <fullName evidence="2">DUF4806 domain-containing protein</fullName>
    </recommendedName>
</protein>
<dbReference type="PANTHER" id="PTHR34153:SF2">
    <property type="entry name" value="SI:CH211-262H13.3-RELATED"/>
    <property type="match status" value="1"/>
</dbReference>
<dbReference type="PANTHER" id="PTHR34153">
    <property type="entry name" value="SI:CH211-262H13.3-RELATED-RELATED"/>
    <property type="match status" value="1"/>
</dbReference>
<name>A0AAW2AVC6_CULAL</name>
<feature type="compositionally biased region" description="Pro residues" evidence="1">
    <location>
        <begin position="56"/>
        <end position="66"/>
    </location>
</feature>
<dbReference type="EMBL" id="JAWDJR010000003">
    <property type="protein sequence ID" value="KAK9977038.1"/>
    <property type="molecule type" value="Genomic_DNA"/>
</dbReference>
<reference evidence="3 4" key="1">
    <citation type="submission" date="2024-05" db="EMBL/GenBank/DDBJ databases">
        <title>A high-quality chromosomal-level genome assembly of Topmouth culter (Culter alburnus).</title>
        <authorList>
            <person name="Zhao H."/>
        </authorList>
    </citation>
    <scope>NUCLEOTIDE SEQUENCE [LARGE SCALE GENOMIC DNA]</scope>
    <source>
        <strain evidence="3">CATC2023</strain>
        <tissue evidence="3">Muscle</tissue>
    </source>
</reference>
<evidence type="ECO:0000313" key="3">
    <source>
        <dbReference type="EMBL" id="KAK9977038.1"/>
    </source>
</evidence>
<feature type="region of interest" description="Disordered" evidence="1">
    <location>
        <begin position="1"/>
        <end position="112"/>
    </location>
</feature>
<gene>
    <name evidence="3" type="ORF">ABG768_018859</name>
</gene>
<dbReference type="Proteomes" id="UP001479290">
    <property type="component" value="Unassembled WGS sequence"/>
</dbReference>
<evidence type="ECO:0000256" key="1">
    <source>
        <dbReference type="SAM" id="MobiDB-lite"/>
    </source>
</evidence>
<dbReference type="Pfam" id="PF16064">
    <property type="entry name" value="DUF4806"/>
    <property type="match status" value="1"/>
</dbReference>
<accession>A0AAW2AVC6</accession>
<evidence type="ECO:0000313" key="4">
    <source>
        <dbReference type="Proteomes" id="UP001479290"/>
    </source>
</evidence>
<feature type="compositionally biased region" description="Low complexity" evidence="1">
    <location>
        <begin position="67"/>
        <end position="80"/>
    </location>
</feature>
<dbReference type="AlphaFoldDB" id="A0AAW2AVC6"/>
<feature type="domain" description="DUF4806" evidence="2">
    <location>
        <begin position="169"/>
        <end position="246"/>
    </location>
</feature>
<keyword evidence="4" id="KW-1185">Reference proteome</keyword>
<sequence length="296" mass="33107">MCNTSDLQSEEEEEEIRPKRRPKPIHFFGDTDNDSEEEGHPHKKRARGPAKLLTEPPAPVISPPAPVISTPPFIPSSSTPAPLPPTSPPPHCAQRPAEEQTPSTRKVYRPTWRGGRCGSDSITCSAAEVHIMSLLELIKHQQEQIIAKVNYLMSKVSPAGQDMEMPDNPVDFPLTSMEEVENFEEWLRNPANNQIKLSVISSLATVGGHDTKRVTWNILSRMFCDDVGRRINWKGVNGKKAFNQMESKKFLLCAVRKSHASRAATDDEITKHTIRWFSLAADRGSSRNRPTVSTQQ</sequence>